<gene>
    <name evidence="1" type="ORF">BV25DRAFT_1961843</name>
</gene>
<evidence type="ECO:0000313" key="1">
    <source>
        <dbReference type="EMBL" id="KAI0059285.1"/>
    </source>
</evidence>
<reference evidence="1" key="2">
    <citation type="journal article" date="2022" name="New Phytol.">
        <title>Evolutionary transition to the ectomycorrhizal habit in the genomes of a hyperdiverse lineage of mushroom-forming fungi.</title>
        <authorList>
            <person name="Looney B."/>
            <person name="Miyauchi S."/>
            <person name="Morin E."/>
            <person name="Drula E."/>
            <person name="Courty P.E."/>
            <person name="Kohler A."/>
            <person name="Kuo A."/>
            <person name="LaButti K."/>
            <person name="Pangilinan J."/>
            <person name="Lipzen A."/>
            <person name="Riley R."/>
            <person name="Andreopoulos W."/>
            <person name="He G."/>
            <person name="Johnson J."/>
            <person name="Nolan M."/>
            <person name="Tritt A."/>
            <person name="Barry K.W."/>
            <person name="Grigoriev I.V."/>
            <person name="Nagy L.G."/>
            <person name="Hibbett D."/>
            <person name="Henrissat B."/>
            <person name="Matheny P.B."/>
            <person name="Labbe J."/>
            <person name="Martin F.M."/>
        </authorList>
    </citation>
    <scope>NUCLEOTIDE SEQUENCE</scope>
    <source>
        <strain evidence="1">HHB10654</strain>
    </source>
</reference>
<evidence type="ECO:0000313" key="2">
    <source>
        <dbReference type="Proteomes" id="UP000814140"/>
    </source>
</evidence>
<sequence>MEGISRTMRSYVPSSISIAIPSASPSPPRVSLPVSFGSFMTPSSSTPSRGTDRRRSWGTDAGKKTLDEVLALDGQRESDTRPSLARYPGSDEGERITWAKWANVSAAAQRRERRLLFLGYISGLQIWDCTNLDSIVELLNLPNPDWGRIWSADVLPTPSSSDDQFARARPLVGAIAKRSGQHPDFIVYSLATHRVVKKLSVVGLVSSSANSNFIIISTSNPTTLRILSACTLATLSIIPSLSLSAFVRQANTNVTNDTNPVLFNNAIDTEEPPSAQQPQPVFALSHRLLAYASPPPRTDLSSTTPTATEPRARSPTRAATTEGEIGSMALRVGGSVLSGMRSLGELAFTAARSRMSTEAQSPTTARPQSSGQARFFSRSAPTASHPEERPSASLGDEIVSVPSSSPTSPYPSTPSTRGHYVTVVDLMPLLSSKSKEPGDIAEFVASKRQPISSLCFSADGTSVMVVPEDGQTLKVFQIRPESRALRTAKELEKLGDGDQRAPWHMYDLRRGRTSAVVEGQDWTSDSRWVAIGTKNRTVHVFATNPYGGKPEEQSHMKGRVFNCTELQPLSTSVTPIVRLRATQAPPADRNPAPLAFTFISSDSHSLPKRLLPAPGEPLSPTRLRRPTNFQDILLFDPMDGSVSLRRFIVELRPYETNLSVPSSVPGLGGTSISLPTRPSFGRPSASPPKATAAQRASGLSQMLVKPAELVGRESEVATWNLRRGNDWPMVTRTIAEVPPETCDASVGKTTWLSHAELQTNSHSPHILPRTIYLSHQFSFREFSGDYHGLLRRYQLDVPGPEIEVRKVVEVSAYSAGVGESFVQGSVGSHDVSRTSSSFDEPLSSAMASGLEYPSSPPVIPMFPNGTPGSKPSSYKNSIPIQRMTAGFSDGMSEGIGRLRREISKVRSPRLIARPDHPTSGDLAELEFDEEDEDFLLSYGPDPLSPEGEGDTISRSTSRDEGGSAASISTPSTGADLLEHQSKDDSAWDAWDTEDRQAVEDAEQFHEISVVGFMDEEQAQMKKRKSRGRALGH</sequence>
<reference evidence="1" key="1">
    <citation type="submission" date="2021-03" db="EMBL/GenBank/DDBJ databases">
        <authorList>
            <consortium name="DOE Joint Genome Institute"/>
            <person name="Ahrendt S."/>
            <person name="Looney B.P."/>
            <person name="Miyauchi S."/>
            <person name="Morin E."/>
            <person name="Drula E."/>
            <person name="Courty P.E."/>
            <person name="Chicoki N."/>
            <person name="Fauchery L."/>
            <person name="Kohler A."/>
            <person name="Kuo A."/>
            <person name="Labutti K."/>
            <person name="Pangilinan J."/>
            <person name="Lipzen A."/>
            <person name="Riley R."/>
            <person name="Andreopoulos W."/>
            <person name="He G."/>
            <person name="Johnson J."/>
            <person name="Barry K.W."/>
            <person name="Grigoriev I.V."/>
            <person name="Nagy L."/>
            <person name="Hibbett D."/>
            <person name="Henrissat B."/>
            <person name="Matheny P.B."/>
            <person name="Labbe J."/>
            <person name="Martin F."/>
        </authorList>
    </citation>
    <scope>NUCLEOTIDE SEQUENCE</scope>
    <source>
        <strain evidence="1">HHB10654</strain>
    </source>
</reference>
<protein>
    <submittedName>
        <fullName evidence="1">Uncharacterized protein</fullName>
    </submittedName>
</protein>
<comment type="caution">
    <text evidence="1">The sequence shown here is derived from an EMBL/GenBank/DDBJ whole genome shotgun (WGS) entry which is preliminary data.</text>
</comment>
<keyword evidence="2" id="KW-1185">Reference proteome</keyword>
<name>A0ACB8SS60_9AGAM</name>
<proteinExistence type="predicted"/>
<organism evidence="1 2">
    <name type="scientific">Artomyces pyxidatus</name>
    <dbReference type="NCBI Taxonomy" id="48021"/>
    <lineage>
        <taxon>Eukaryota</taxon>
        <taxon>Fungi</taxon>
        <taxon>Dikarya</taxon>
        <taxon>Basidiomycota</taxon>
        <taxon>Agaricomycotina</taxon>
        <taxon>Agaricomycetes</taxon>
        <taxon>Russulales</taxon>
        <taxon>Auriscalpiaceae</taxon>
        <taxon>Artomyces</taxon>
    </lineage>
</organism>
<dbReference type="EMBL" id="MU277227">
    <property type="protein sequence ID" value="KAI0059285.1"/>
    <property type="molecule type" value="Genomic_DNA"/>
</dbReference>
<accession>A0ACB8SS60</accession>
<dbReference type="Proteomes" id="UP000814140">
    <property type="component" value="Unassembled WGS sequence"/>
</dbReference>